<dbReference type="STRING" id="446470.Snas_3976"/>
<evidence type="ECO:0000256" key="1">
    <source>
        <dbReference type="SAM" id="MobiDB-lite"/>
    </source>
</evidence>
<feature type="region of interest" description="Disordered" evidence="1">
    <location>
        <begin position="97"/>
        <end position="128"/>
    </location>
</feature>
<dbReference type="EMBL" id="CP001778">
    <property type="protein sequence ID" value="ADD43628.1"/>
    <property type="molecule type" value="Genomic_DNA"/>
</dbReference>
<gene>
    <name evidence="2" type="ordered locus">Snas_3976</name>
</gene>
<dbReference type="AlphaFoldDB" id="D3PZU1"/>
<accession>D3PZU1</accession>
<dbReference type="HOGENOM" id="CLU_1958242_0_0_11"/>
<dbReference type="Proteomes" id="UP000000844">
    <property type="component" value="Chromosome"/>
</dbReference>
<name>D3PZU1_STANL</name>
<reference evidence="2 3" key="1">
    <citation type="journal article" date="2009" name="Stand. Genomic Sci.">
        <title>Complete genome sequence of Stackebrandtia nassauensis type strain (LLR-40K-21).</title>
        <authorList>
            <person name="Munk C."/>
            <person name="Lapidus A."/>
            <person name="Copeland A."/>
            <person name="Jando M."/>
            <person name="Mayilraj S."/>
            <person name="Glavina Del Rio T."/>
            <person name="Nolan M."/>
            <person name="Chen F."/>
            <person name="Lucas S."/>
            <person name="Tice H."/>
            <person name="Cheng J.F."/>
            <person name="Han C."/>
            <person name="Detter J.C."/>
            <person name="Bruce D."/>
            <person name="Goodwin L."/>
            <person name="Chain P."/>
            <person name="Pitluck S."/>
            <person name="Goker M."/>
            <person name="Ovchinikova G."/>
            <person name="Pati A."/>
            <person name="Ivanova N."/>
            <person name="Mavromatis K."/>
            <person name="Chen A."/>
            <person name="Palaniappan K."/>
            <person name="Land M."/>
            <person name="Hauser L."/>
            <person name="Chang Y.J."/>
            <person name="Jeffries C.D."/>
            <person name="Bristow J."/>
            <person name="Eisen J.A."/>
            <person name="Markowitz V."/>
            <person name="Hugenholtz P."/>
            <person name="Kyrpides N.C."/>
            <person name="Klenk H.P."/>
        </authorList>
    </citation>
    <scope>NUCLEOTIDE SEQUENCE [LARGE SCALE GENOMIC DNA]</scope>
    <source>
        <strain evidence="3">DSM 44728 / CIP 108903 / NRRL B-16338 / NBRC 102104 / LLR-40K-21</strain>
    </source>
</reference>
<evidence type="ECO:0000313" key="2">
    <source>
        <dbReference type="EMBL" id="ADD43628.1"/>
    </source>
</evidence>
<keyword evidence="3" id="KW-1185">Reference proteome</keyword>
<sequence>MTIQINADTVNTMAGSAEEAASLVDGTTQTLSDGGAVASASGMDGFATADVVGDVWARWLSKSAACRDSVEYFAEALRATASTLATTDADNAEFVYPAGSPVVADGPPWTRPQPYTDDRPPVGPPDGG</sequence>
<dbReference type="RefSeq" id="WP_013019199.1">
    <property type="nucleotide sequence ID" value="NC_013947.1"/>
</dbReference>
<organism evidence="2 3">
    <name type="scientific">Stackebrandtia nassauensis (strain DSM 44728 / CIP 108903 / NRRL B-16338 / NBRC 102104 / LLR-40K-21)</name>
    <dbReference type="NCBI Taxonomy" id="446470"/>
    <lineage>
        <taxon>Bacteria</taxon>
        <taxon>Bacillati</taxon>
        <taxon>Actinomycetota</taxon>
        <taxon>Actinomycetes</taxon>
        <taxon>Glycomycetales</taxon>
        <taxon>Glycomycetaceae</taxon>
        <taxon>Stackebrandtia</taxon>
    </lineage>
</organism>
<protein>
    <submittedName>
        <fullName evidence="2">Uncharacterized protein</fullName>
    </submittedName>
</protein>
<proteinExistence type="predicted"/>
<dbReference type="KEGG" id="sna:Snas_3976"/>
<evidence type="ECO:0000313" key="3">
    <source>
        <dbReference type="Proteomes" id="UP000000844"/>
    </source>
</evidence>